<gene>
    <name evidence="1" type="ORF">OG375_05695</name>
</gene>
<sequence>MTGKRQPHARRVDIDGSCAGIIDEDGFAEAQSRGHGMAVLPSGHGMAVKNNAQLVSVRAAGTAEDTKHMQICHERC</sequence>
<evidence type="ECO:0000313" key="2">
    <source>
        <dbReference type="Proteomes" id="UP001346877"/>
    </source>
</evidence>
<reference evidence="1 2" key="1">
    <citation type="submission" date="2022-10" db="EMBL/GenBank/DDBJ databases">
        <title>The complete genomes of actinobacterial strains from the NBC collection.</title>
        <authorList>
            <person name="Joergensen T.S."/>
            <person name="Alvarez Arevalo M."/>
            <person name="Sterndorff E.B."/>
            <person name="Faurdal D."/>
            <person name="Vuksanovic O."/>
            <person name="Mourched A.-S."/>
            <person name="Charusanti P."/>
            <person name="Shaw S."/>
            <person name="Blin K."/>
            <person name="Weber T."/>
        </authorList>
    </citation>
    <scope>NUCLEOTIDE SEQUENCE [LARGE SCALE GENOMIC DNA]</scope>
    <source>
        <strain evidence="1 2">NBC_00396</strain>
    </source>
</reference>
<dbReference type="EMBL" id="CP107941">
    <property type="protein sequence ID" value="WUI83810.1"/>
    <property type="molecule type" value="Genomic_DNA"/>
</dbReference>
<organism evidence="1 2">
    <name type="scientific">Micromonospora zamorensis</name>
    <dbReference type="NCBI Taxonomy" id="709883"/>
    <lineage>
        <taxon>Bacteria</taxon>
        <taxon>Bacillati</taxon>
        <taxon>Actinomycetota</taxon>
        <taxon>Actinomycetes</taxon>
        <taxon>Micromonosporales</taxon>
        <taxon>Micromonosporaceae</taxon>
        <taxon>Micromonospora</taxon>
    </lineage>
</organism>
<dbReference type="Proteomes" id="UP001346877">
    <property type="component" value="Chromosome"/>
</dbReference>
<evidence type="ECO:0000313" key="1">
    <source>
        <dbReference type="EMBL" id="WUI83810.1"/>
    </source>
</evidence>
<protein>
    <submittedName>
        <fullName evidence="1">Uncharacterized protein</fullName>
    </submittedName>
</protein>
<accession>A0ABZ1PK15</accession>
<name>A0ABZ1PK15_9ACTN</name>
<proteinExistence type="predicted"/>
<keyword evidence="2" id="KW-1185">Reference proteome</keyword>